<sequence length="402" mass="43746">MNKYILFAMMLLGSSQVLCAELLRDVVPVDAAQLKHTEMNALVAAVNVDVLTHRSPQFALMLPDGQNMTVLFKDLKRNHLQGYSWQGHRKGDDSQAVTISVYQDAIAGSIHTDKAVYEIQPMGNYQIKLVELNSRSFPECDGAVPVSKALVNNPPQSLPAAVSRATHTVDVIVVYTPEARVGAGGHNAIKATAQAAVNAMNSSLINSQVNTEIVLLYAGEVNYNDSGDSSADLNWLRYSAEVETLKNLYGADMTALLVESMGGCGRGYVMRSPGAGFRDWAVQVTRRSCAVGNLSFAHEFGHNMGLEHNPENSSATSTTASYAWSFGHYHSGQYRTVMSYSNPCTGGCTRRQYFSNPDVNYLGLPTGIDGERDNARTLDLTSPISAAFRVRTPDVIFMNGFE</sequence>
<protein>
    <recommendedName>
        <fullName evidence="4">Reprolysin-like metallo-peptidase family M12B</fullName>
    </recommendedName>
</protein>
<dbReference type="InterPro" id="IPR024079">
    <property type="entry name" value="MetalloPept_cat_dom_sf"/>
</dbReference>
<evidence type="ECO:0000313" key="2">
    <source>
        <dbReference type="EMBL" id="GGG00499.1"/>
    </source>
</evidence>
<dbReference type="EMBL" id="BMEO01000012">
    <property type="protein sequence ID" value="GGG00499.1"/>
    <property type="molecule type" value="Genomic_DNA"/>
</dbReference>
<evidence type="ECO:0000313" key="3">
    <source>
        <dbReference type="Proteomes" id="UP000605253"/>
    </source>
</evidence>
<dbReference type="RefSeq" id="WP_188365822.1">
    <property type="nucleotide sequence ID" value="NZ_BAABJF010000009.1"/>
</dbReference>
<name>A0A917CVL8_9GAMM</name>
<keyword evidence="1" id="KW-0732">Signal</keyword>
<accession>A0A917CVL8</accession>
<dbReference type="Pfam" id="PF13688">
    <property type="entry name" value="Reprolysin_5"/>
    <property type="match status" value="1"/>
</dbReference>
<evidence type="ECO:0000256" key="1">
    <source>
        <dbReference type="SAM" id="SignalP"/>
    </source>
</evidence>
<organism evidence="2 3">
    <name type="scientific">Marinicella pacifica</name>
    <dbReference type="NCBI Taxonomy" id="1171543"/>
    <lineage>
        <taxon>Bacteria</taxon>
        <taxon>Pseudomonadati</taxon>
        <taxon>Pseudomonadota</taxon>
        <taxon>Gammaproteobacteria</taxon>
        <taxon>Lysobacterales</taxon>
        <taxon>Marinicellaceae</taxon>
        <taxon>Marinicella</taxon>
    </lineage>
</organism>
<gene>
    <name evidence="2" type="ORF">GCM10011365_22190</name>
</gene>
<dbReference type="GO" id="GO:0008237">
    <property type="term" value="F:metallopeptidase activity"/>
    <property type="evidence" value="ECO:0007669"/>
    <property type="project" value="InterPro"/>
</dbReference>
<reference evidence="2" key="2">
    <citation type="submission" date="2020-09" db="EMBL/GenBank/DDBJ databases">
        <authorList>
            <person name="Sun Q."/>
            <person name="Zhou Y."/>
        </authorList>
    </citation>
    <scope>NUCLEOTIDE SEQUENCE</scope>
    <source>
        <strain evidence="2">CGMCC 1.12181</strain>
    </source>
</reference>
<feature type="signal peptide" evidence="1">
    <location>
        <begin position="1"/>
        <end position="19"/>
    </location>
</feature>
<proteinExistence type="predicted"/>
<evidence type="ECO:0008006" key="4">
    <source>
        <dbReference type="Google" id="ProtNLM"/>
    </source>
</evidence>
<keyword evidence="3" id="KW-1185">Reference proteome</keyword>
<comment type="caution">
    <text evidence="2">The sequence shown here is derived from an EMBL/GenBank/DDBJ whole genome shotgun (WGS) entry which is preliminary data.</text>
</comment>
<dbReference type="SUPFAM" id="SSF55486">
    <property type="entry name" value="Metalloproteases ('zincins'), catalytic domain"/>
    <property type="match status" value="1"/>
</dbReference>
<dbReference type="Proteomes" id="UP000605253">
    <property type="component" value="Unassembled WGS sequence"/>
</dbReference>
<feature type="chain" id="PRO_5036903370" description="Reprolysin-like metallo-peptidase family M12B" evidence="1">
    <location>
        <begin position="20"/>
        <end position="402"/>
    </location>
</feature>
<reference evidence="2" key="1">
    <citation type="journal article" date="2014" name="Int. J. Syst. Evol. Microbiol.">
        <title>Complete genome sequence of Corynebacterium casei LMG S-19264T (=DSM 44701T), isolated from a smear-ripened cheese.</title>
        <authorList>
            <consortium name="US DOE Joint Genome Institute (JGI-PGF)"/>
            <person name="Walter F."/>
            <person name="Albersmeier A."/>
            <person name="Kalinowski J."/>
            <person name="Ruckert C."/>
        </authorList>
    </citation>
    <scope>NUCLEOTIDE SEQUENCE</scope>
    <source>
        <strain evidence="2">CGMCC 1.12181</strain>
    </source>
</reference>
<dbReference type="AlphaFoldDB" id="A0A917CVL8"/>
<dbReference type="Gene3D" id="3.40.390.10">
    <property type="entry name" value="Collagenase (Catalytic Domain)"/>
    <property type="match status" value="1"/>
</dbReference>